<sequence>MKASKKPYLKGKTIFIISLIVIAVTAVTVWLTGINYNRALTSNFYISLSIIGTLLFAFMTYGLYKGLGLQDDFPNYRNYTKGSLFNYQAPGGFDSTDTDVGDGLSGLILSILLWIVMSILILVAMLLLEAIFWFSLFIIIMMLYWIFFRALRQVFKHANATSGNLTKAAAYSISYTFLYLGWIFGIVFLSEII</sequence>
<keyword evidence="1" id="KW-0472">Membrane</keyword>
<evidence type="ECO:0000313" key="3">
    <source>
        <dbReference type="Proteomes" id="UP000199438"/>
    </source>
</evidence>
<keyword evidence="1" id="KW-1133">Transmembrane helix</keyword>
<dbReference type="RefSeq" id="WP_092541895.1">
    <property type="nucleotide sequence ID" value="NZ_FOKV01000003.1"/>
</dbReference>
<feature type="transmembrane region" description="Helical" evidence="1">
    <location>
        <begin position="44"/>
        <end position="64"/>
    </location>
</feature>
<evidence type="ECO:0000313" key="2">
    <source>
        <dbReference type="EMBL" id="SFC27583.1"/>
    </source>
</evidence>
<organism evidence="2 3">
    <name type="scientific">Zunongwangia mangrovi</name>
    <dbReference type="NCBI Taxonomy" id="1334022"/>
    <lineage>
        <taxon>Bacteria</taxon>
        <taxon>Pseudomonadati</taxon>
        <taxon>Bacteroidota</taxon>
        <taxon>Flavobacteriia</taxon>
        <taxon>Flavobacteriales</taxon>
        <taxon>Flavobacteriaceae</taxon>
        <taxon>Zunongwangia</taxon>
    </lineage>
</organism>
<dbReference type="STRING" id="1334022.SAMN04487907_103180"/>
<feature type="transmembrane region" description="Helical" evidence="1">
    <location>
        <begin position="14"/>
        <end position="32"/>
    </location>
</feature>
<dbReference type="OrthoDB" id="894188at2"/>
<gene>
    <name evidence="2" type="ORF">SAMN04487907_103180</name>
</gene>
<proteinExistence type="predicted"/>
<feature type="transmembrane region" description="Helical" evidence="1">
    <location>
        <begin position="168"/>
        <end position="189"/>
    </location>
</feature>
<evidence type="ECO:0000256" key="1">
    <source>
        <dbReference type="SAM" id="Phobius"/>
    </source>
</evidence>
<accession>A0A1I1I1M2</accession>
<protein>
    <submittedName>
        <fullName evidence="2">Uncharacterized protein</fullName>
    </submittedName>
</protein>
<feature type="transmembrane region" description="Helical" evidence="1">
    <location>
        <begin position="130"/>
        <end position="148"/>
    </location>
</feature>
<keyword evidence="3" id="KW-1185">Reference proteome</keyword>
<keyword evidence="1" id="KW-0812">Transmembrane</keyword>
<dbReference type="Proteomes" id="UP000199438">
    <property type="component" value="Unassembled WGS sequence"/>
</dbReference>
<reference evidence="3" key="1">
    <citation type="submission" date="2016-10" db="EMBL/GenBank/DDBJ databases">
        <authorList>
            <person name="Varghese N."/>
            <person name="Submissions S."/>
        </authorList>
    </citation>
    <scope>NUCLEOTIDE SEQUENCE [LARGE SCALE GENOMIC DNA]</scope>
    <source>
        <strain evidence="3">DSM 24499</strain>
    </source>
</reference>
<name>A0A1I1I1M2_9FLAO</name>
<dbReference type="AlphaFoldDB" id="A0A1I1I1M2"/>
<dbReference type="EMBL" id="FOKV01000003">
    <property type="protein sequence ID" value="SFC27583.1"/>
    <property type="molecule type" value="Genomic_DNA"/>
</dbReference>
<feature type="transmembrane region" description="Helical" evidence="1">
    <location>
        <begin position="103"/>
        <end position="123"/>
    </location>
</feature>